<sequence length="390" mass="45531">MILLPSAKCLKRFGWTKSLDTITNKEDLVPYQFWAIRNVMIGRTEYLLLFESTTLYTIVLSGIEKKGIEGKILESIREELKLLNVSPDIIISVCDSVEIGKFNSKFLIASINKIEESIYFQFKDTKSIIDLKTLQYACNTFWGKKGEKEYSKPFLRMESLLGRKIPEYREHEILSYERFKSATTIESSYKEFKSLLRDYSVSHNSLRIFFRIFQGIWDAQTNFSLIFPEILRTLNPSLEKGRKLLRILNGMYNNLIITLGKMDSYGVRNDWQGLYELLRNLGDGILRLEKDYKVTTAILMEAGKNILESGDYYHSFKFSKGEAKVMTESDFASLPEEAVPFYVLNLILKDQHLNKNTEEGNLTRKDLFYQCFICAHYLNYRRMVREEIEG</sequence>
<reference evidence="2" key="1">
    <citation type="submission" date="2018-01" db="EMBL/GenBank/DDBJ databases">
        <title>Genomic characterization of Leptospira inadai serogroup Lyme isolated from captured rat in Brazil and comparative analysis with human reference strain.</title>
        <authorList>
            <person name="Moreno L.Z."/>
            <person name="Loureiro A.P."/>
            <person name="Miraglia F."/>
            <person name="Kremer F.S."/>
            <person name="Eslabao M.R."/>
            <person name="Dellagostin O.A."/>
            <person name="Lilenbaum W."/>
            <person name="Moreno A.M."/>
        </authorList>
    </citation>
    <scope>NUCLEOTIDE SEQUENCE [LARGE SCALE GENOMIC DNA]</scope>
    <source>
        <strain evidence="2">M34/99</strain>
    </source>
</reference>
<evidence type="ECO:0000313" key="3">
    <source>
        <dbReference type="Proteomes" id="UP000094669"/>
    </source>
</evidence>
<proteinExistence type="predicted"/>
<evidence type="ECO:0000259" key="1">
    <source>
        <dbReference type="Pfam" id="PF22016"/>
    </source>
</evidence>
<dbReference type="InterPro" id="IPR053864">
    <property type="entry name" value="DUF6933"/>
</dbReference>
<gene>
    <name evidence="2" type="ORF">BES34_021295</name>
</gene>
<dbReference type="Proteomes" id="UP000094669">
    <property type="component" value="Unassembled WGS sequence"/>
</dbReference>
<dbReference type="RefSeq" id="WP_010412945.1">
    <property type="nucleotide sequence ID" value="NZ_MCRM02000044.1"/>
</dbReference>
<feature type="domain" description="DUF6933" evidence="1">
    <location>
        <begin position="7"/>
        <end position="153"/>
    </location>
</feature>
<protein>
    <recommendedName>
        <fullName evidence="1">DUF6933 domain-containing protein</fullName>
    </recommendedName>
</protein>
<keyword evidence="3" id="KW-1185">Reference proteome</keyword>
<organism evidence="2 3">
    <name type="scientific">Leptospira inadai serovar Lyme</name>
    <dbReference type="NCBI Taxonomy" id="293084"/>
    <lineage>
        <taxon>Bacteria</taxon>
        <taxon>Pseudomonadati</taxon>
        <taxon>Spirochaetota</taxon>
        <taxon>Spirochaetia</taxon>
        <taxon>Leptospirales</taxon>
        <taxon>Leptospiraceae</taxon>
        <taxon>Leptospira</taxon>
    </lineage>
</organism>
<evidence type="ECO:0000313" key="2">
    <source>
        <dbReference type="EMBL" id="PNV71516.1"/>
    </source>
</evidence>
<name>A0ABX4YCR2_9LEPT</name>
<dbReference type="EMBL" id="MCRM02000044">
    <property type="protein sequence ID" value="PNV71516.1"/>
    <property type="molecule type" value="Genomic_DNA"/>
</dbReference>
<comment type="caution">
    <text evidence="2">The sequence shown here is derived from an EMBL/GenBank/DDBJ whole genome shotgun (WGS) entry which is preliminary data.</text>
</comment>
<accession>A0ABX4YCR2</accession>
<dbReference type="Pfam" id="PF22016">
    <property type="entry name" value="DUF6933"/>
    <property type="match status" value="1"/>
</dbReference>